<proteinExistence type="inferred from homology"/>
<dbReference type="PRINTS" id="PR01333">
    <property type="entry name" value="2POREKCHANEL"/>
</dbReference>
<evidence type="ECO:0000313" key="12">
    <source>
        <dbReference type="EMBL" id="KAG8627076.1"/>
    </source>
</evidence>
<dbReference type="SUPFAM" id="SSF81324">
    <property type="entry name" value="Voltage-gated potassium channels"/>
    <property type="match status" value="2"/>
</dbReference>
<dbReference type="FunFam" id="1.10.287.70:FF:000182">
    <property type="entry name" value="Outward-rectifier potassium channel TOK1"/>
    <property type="match status" value="1"/>
</dbReference>
<evidence type="ECO:0000256" key="7">
    <source>
        <dbReference type="ARBA" id="ARBA00023303"/>
    </source>
</evidence>
<dbReference type="GO" id="GO:0015271">
    <property type="term" value="F:outward rectifier potassium channel activity"/>
    <property type="evidence" value="ECO:0007669"/>
    <property type="project" value="TreeGrafter"/>
</dbReference>
<evidence type="ECO:0000256" key="8">
    <source>
        <dbReference type="RuleBase" id="RU003857"/>
    </source>
</evidence>
<dbReference type="Gene3D" id="1.10.287.70">
    <property type="match status" value="2"/>
</dbReference>
<keyword evidence="7 8" id="KW-0407">Ion channel</keyword>
<feature type="transmembrane region" description="Helical" evidence="10">
    <location>
        <begin position="341"/>
        <end position="360"/>
    </location>
</feature>
<feature type="region of interest" description="Disordered" evidence="9">
    <location>
        <begin position="551"/>
        <end position="579"/>
    </location>
</feature>
<keyword evidence="3 8" id="KW-0812">Transmembrane</keyword>
<feature type="transmembrane region" description="Helical" evidence="10">
    <location>
        <begin position="139"/>
        <end position="158"/>
    </location>
</feature>
<dbReference type="GO" id="GO:0030322">
    <property type="term" value="P:stabilization of membrane potential"/>
    <property type="evidence" value="ECO:0007669"/>
    <property type="project" value="TreeGrafter"/>
</dbReference>
<dbReference type="InterPro" id="IPR003280">
    <property type="entry name" value="2pore_dom_K_chnl"/>
</dbReference>
<dbReference type="GO" id="GO:0005886">
    <property type="term" value="C:plasma membrane"/>
    <property type="evidence" value="ECO:0007669"/>
    <property type="project" value="TreeGrafter"/>
</dbReference>
<keyword evidence="5 8" id="KW-0406">Ion transport</keyword>
<organism evidence="12 13">
    <name type="scientific">Elsinoe batatas</name>
    <dbReference type="NCBI Taxonomy" id="2601811"/>
    <lineage>
        <taxon>Eukaryota</taxon>
        <taxon>Fungi</taxon>
        <taxon>Dikarya</taxon>
        <taxon>Ascomycota</taxon>
        <taxon>Pezizomycotina</taxon>
        <taxon>Dothideomycetes</taxon>
        <taxon>Dothideomycetidae</taxon>
        <taxon>Myriangiales</taxon>
        <taxon>Elsinoaceae</taxon>
        <taxon>Elsinoe</taxon>
    </lineage>
</organism>
<gene>
    <name evidence="12" type="ORF">KVT40_004559</name>
</gene>
<feature type="transmembrane region" description="Helical" evidence="10">
    <location>
        <begin position="282"/>
        <end position="303"/>
    </location>
</feature>
<keyword evidence="13" id="KW-1185">Reference proteome</keyword>
<feature type="domain" description="Potassium channel" evidence="11">
    <location>
        <begin position="81"/>
        <end position="162"/>
    </location>
</feature>
<dbReference type="Proteomes" id="UP000809789">
    <property type="component" value="Unassembled WGS sequence"/>
</dbReference>
<feature type="transmembrane region" description="Helical" evidence="10">
    <location>
        <begin position="33"/>
        <end position="55"/>
    </location>
</feature>
<evidence type="ECO:0000256" key="6">
    <source>
        <dbReference type="ARBA" id="ARBA00023136"/>
    </source>
</evidence>
<evidence type="ECO:0000256" key="10">
    <source>
        <dbReference type="SAM" id="Phobius"/>
    </source>
</evidence>
<feature type="transmembrane region" description="Helical" evidence="10">
    <location>
        <begin position="75"/>
        <end position="94"/>
    </location>
</feature>
<accession>A0A8K0PES6</accession>
<comment type="subcellular location">
    <subcellularLocation>
        <location evidence="1">Membrane</location>
        <topology evidence="1">Multi-pass membrane protein</topology>
    </subcellularLocation>
</comment>
<dbReference type="OrthoDB" id="297496at2759"/>
<evidence type="ECO:0000256" key="9">
    <source>
        <dbReference type="SAM" id="MobiDB-lite"/>
    </source>
</evidence>
<keyword evidence="4 10" id="KW-1133">Transmembrane helix</keyword>
<name>A0A8K0PES6_9PEZI</name>
<evidence type="ECO:0000256" key="2">
    <source>
        <dbReference type="ARBA" id="ARBA00022448"/>
    </source>
</evidence>
<dbReference type="InterPro" id="IPR013099">
    <property type="entry name" value="K_chnl_dom"/>
</dbReference>
<reference evidence="12" key="1">
    <citation type="submission" date="2021-07" db="EMBL/GenBank/DDBJ databases">
        <title>Elsinoe batatas strain:CRI-CJ2 Genome sequencing and assembly.</title>
        <authorList>
            <person name="Huang L."/>
        </authorList>
    </citation>
    <scope>NUCLEOTIDE SEQUENCE</scope>
    <source>
        <strain evidence="12">CRI-CJ2</strain>
    </source>
</reference>
<evidence type="ECO:0000256" key="3">
    <source>
        <dbReference type="ARBA" id="ARBA00022692"/>
    </source>
</evidence>
<comment type="similarity">
    <text evidence="8">Belongs to the two pore domain potassium channel (TC 1.A.1.8) family.</text>
</comment>
<feature type="transmembrane region" description="Helical" evidence="10">
    <location>
        <begin position="309"/>
        <end position="329"/>
    </location>
</feature>
<dbReference type="GO" id="GO:0022841">
    <property type="term" value="F:potassium ion leak channel activity"/>
    <property type="evidence" value="ECO:0007669"/>
    <property type="project" value="TreeGrafter"/>
</dbReference>
<feature type="domain" description="Potassium channel" evidence="11">
    <location>
        <begin position="289"/>
        <end position="365"/>
    </location>
</feature>
<evidence type="ECO:0000256" key="5">
    <source>
        <dbReference type="ARBA" id="ARBA00023065"/>
    </source>
</evidence>
<keyword evidence="2 8" id="KW-0813">Transport</keyword>
<evidence type="ECO:0000313" key="13">
    <source>
        <dbReference type="Proteomes" id="UP000809789"/>
    </source>
</evidence>
<evidence type="ECO:0000259" key="11">
    <source>
        <dbReference type="Pfam" id="PF07885"/>
    </source>
</evidence>
<evidence type="ECO:0000256" key="1">
    <source>
        <dbReference type="ARBA" id="ARBA00004141"/>
    </source>
</evidence>
<comment type="caution">
    <text evidence="12">The sequence shown here is derived from an EMBL/GenBank/DDBJ whole genome shotgun (WGS) entry which is preliminary data.</text>
</comment>
<keyword evidence="6 10" id="KW-0472">Membrane</keyword>
<dbReference type="PANTHER" id="PTHR11003:SF342">
    <property type="entry name" value="OUTWARD-RECTIFIER POTASSIUM CHANNEL TOK1"/>
    <property type="match status" value="1"/>
</dbReference>
<evidence type="ECO:0000256" key="4">
    <source>
        <dbReference type="ARBA" id="ARBA00022989"/>
    </source>
</evidence>
<dbReference type="Pfam" id="PF07885">
    <property type="entry name" value="Ion_trans_2"/>
    <property type="match status" value="2"/>
</dbReference>
<dbReference type="PANTHER" id="PTHR11003">
    <property type="entry name" value="POTASSIUM CHANNEL, SUBFAMILY K"/>
    <property type="match status" value="1"/>
</dbReference>
<dbReference type="AlphaFoldDB" id="A0A8K0PES6"/>
<protein>
    <recommendedName>
        <fullName evidence="11">Potassium channel domain-containing protein</fullName>
    </recommendedName>
</protein>
<sequence>MWYLATGILIAITTSMDIHVPPLRPQQTYSQGFWYAVLAAIMYLIASMLLMVNMLGYFLGHYPQEFELTESQRTLILQTMLFFIWLASGGAIFAKVEQTYGDGNTNWSYVNSLYFSDVTILTVGFGDLSPTSSAGRGLVFPYSVAGTIMLGLVISSISRFATELGSEKVVDKRRERTRIRTVDRVVSSPEELHRLRGNMQSPQIGSISGPSDPVNNSARLRIPEPQNLDKTSSNASALTFLPKPLRPNQKPRPLLLRDEKDRFRTMRRIQLKTRKYKQWTGLMLSIFSFCVLWLLGALVFFFAESQTQGLTYFEALYFCYVSLLTIGYGDLAPKSNLGRPFFVLWSLIAVPTMTILISAMGDTVIQGFKKGVEKGAEVTILPRRGVIGDILKRSGIIGWIEDRKAKKELEDRRERGFDVGPDEEQTVKADEAVNEVLNPAEDTTTAGEDDREPSEFELATRLALAIQRVAMDLRESPPKRYEYDEWLEFTTLIKFTNYGSSRANKHSSEEEGLIEWDWIGEDSPMMAKQSEPEFVLDRLCESMSRYIKRQAMGHRKEEKDTGAGLIEAGGAMVEEDEDVTSLRRVVTSGHDTQSDTDTAVPPS</sequence>
<dbReference type="EMBL" id="JAESVG020000005">
    <property type="protein sequence ID" value="KAG8627076.1"/>
    <property type="molecule type" value="Genomic_DNA"/>
</dbReference>